<gene>
    <name evidence="2" type="ORF">XENOCAPTIV_027056</name>
</gene>
<name>A0ABV0S8R8_9TELE</name>
<reference evidence="2 3" key="1">
    <citation type="submission" date="2021-06" db="EMBL/GenBank/DDBJ databases">
        <authorList>
            <person name="Palmer J.M."/>
        </authorList>
    </citation>
    <scope>NUCLEOTIDE SEQUENCE [LARGE SCALE GENOMIC DNA]</scope>
    <source>
        <strain evidence="2 3">XC_2019</strain>
        <tissue evidence="2">Muscle</tissue>
    </source>
</reference>
<dbReference type="Proteomes" id="UP001434883">
    <property type="component" value="Unassembled WGS sequence"/>
</dbReference>
<organism evidence="2 3">
    <name type="scientific">Xenoophorus captivus</name>
    <dbReference type="NCBI Taxonomy" id="1517983"/>
    <lineage>
        <taxon>Eukaryota</taxon>
        <taxon>Metazoa</taxon>
        <taxon>Chordata</taxon>
        <taxon>Craniata</taxon>
        <taxon>Vertebrata</taxon>
        <taxon>Euteleostomi</taxon>
        <taxon>Actinopterygii</taxon>
        <taxon>Neopterygii</taxon>
        <taxon>Teleostei</taxon>
        <taxon>Neoteleostei</taxon>
        <taxon>Acanthomorphata</taxon>
        <taxon>Ovalentaria</taxon>
        <taxon>Atherinomorphae</taxon>
        <taxon>Cyprinodontiformes</taxon>
        <taxon>Goodeidae</taxon>
        <taxon>Xenoophorus</taxon>
    </lineage>
</organism>
<evidence type="ECO:0000313" key="2">
    <source>
        <dbReference type="EMBL" id="MEQ2216964.1"/>
    </source>
</evidence>
<comment type="caution">
    <text evidence="2">The sequence shown here is derived from an EMBL/GenBank/DDBJ whole genome shotgun (WGS) entry which is preliminary data.</text>
</comment>
<protein>
    <submittedName>
        <fullName evidence="2">Uncharacterized protein</fullName>
    </submittedName>
</protein>
<feature type="region of interest" description="Disordered" evidence="1">
    <location>
        <begin position="98"/>
        <end position="117"/>
    </location>
</feature>
<dbReference type="EMBL" id="JAHRIN010074128">
    <property type="protein sequence ID" value="MEQ2216964.1"/>
    <property type="molecule type" value="Genomic_DNA"/>
</dbReference>
<accession>A0ABV0S8R8</accession>
<feature type="compositionally biased region" description="Basic and acidic residues" evidence="1">
    <location>
        <begin position="104"/>
        <end position="116"/>
    </location>
</feature>
<keyword evidence="3" id="KW-1185">Reference proteome</keyword>
<evidence type="ECO:0000313" key="3">
    <source>
        <dbReference type="Proteomes" id="UP001434883"/>
    </source>
</evidence>
<feature type="region of interest" description="Disordered" evidence="1">
    <location>
        <begin position="15"/>
        <end position="70"/>
    </location>
</feature>
<sequence length="138" mass="15990">MLLWLKPKCWRKLRQHKRSPKAENLHKKKSKLESTSEYVQFQTGIIQSSCPEEEPTTSRPGVSSPDTFVTWDPLDEHSVESQPISSELKLTKDNVAALNMPSQPRDETKPRLEKPNTRRCSLFHIQSSHLPNTWQDEI</sequence>
<proteinExistence type="predicted"/>
<evidence type="ECO:0000256" key="1">
    <source>
        <dbReference type="SAM" id="MobiDB-lite"/>
    </source>
</evidence>
<feature type="compositionally biased region" description="Polar residues" evidence="1">
    <location>
        <begin position="57"/>
        <end position="67"/>
    </location>
</feature>
<feature type="compositionally biased region" description="Polar residues" evidence="1">
    <location>
        <begin position="33"/>
        <end position="50"/>
    </location>
</feature>